<evidence type="ECO:0000256" key="1">
    <source>
        <dbReference type="ARBA" id="ARBA00004173"/>
    </source>
</evidence>
<evidence type="ECO:0000256" key="2">
    <source>
        <dbReference type="ARBA" id="ARBA00004240"/>
    </source>
</evidence>
<comment type="subcellular location">
    <subcellularLocation>
        <location evidence="2">Endoplasmic reticulum</location>
    </subcellularLocation>
    <subcellularLocation>
        <location evidence="3">Membrane</location>
    </subcellularLocation>
    <subcellularLocation>
        <location evidence="1">Mitochondrion</location>
    </subcellularLocation>
</comment>
<sequence>MEHSATGGYPRPSSRRFYRVYSGGIGVSLTQKQFTRQISDAGLELDVLYFPSPDATNDRLHATVCGCHTKDELEQWAESQNFHVDDVLNGFTILAMPVDGAESPILDVITVPGLKSHPIGSFKGHDGYLWIRDSLIRLDPYKRARIMAYGYHSEIEGNSLHNLSHIAQNFTNDLRIARTLNPRRPLIVIAHSLGGIVVKQAMCDWKDNGKHELLTSIQGLFFFGVPNKGMERAATGPLWEIARDEPTRFLVGILEKGHETLPRLHRNFMRLWLAEGVCQGVPIYSYFEKRLSRVVKKVNGCIQETDDMAVLVDDTSATHEWSPETADIHCNPILKDHRQLVKFSRGEFFESPDFGRVLDGLVHVGQRAESAYQRRSPMAVFDSLVSQPRRYSRLPQCDDYLNHVVPEAYEQYRYVYEHLSGNRNHITLADLDDQVFRGKQQRTLRDNWNIIRRDKTEIPWEDVQLNRHLTMSLLYMIHMDLIKIKTKKPNRLDEATYRRVERFDDWVSCQCSRPCGLEWNFVSDSGVWRPAGPQARQDLCKTKTFIDHDGLCHQAWREGRKSLGRTKKKWEDYLK</sequence>
<dbReference type="OrthoDB" id="1658288at2759"/>
<organism evidence="7 8">
    <name type="scientific">Exophiala xenobiotica</name>
    <dbReference type="NCBI Taxonomy" id="348802"/>
    <lineage>
        <taxon>Eukaryota</taxon>
        <taxon>Fungi</taxon>
        <taxon>Dikarya</taxon>
        <taxon>Ascomycota</taxon>
        <taxon>Pezizomycotina</taxon>
        <taxon>Eurotiomycetes</taxon>
        <taxon>Chaetothyriomycetidae</taxon>
        <taxon>Chaetothyriales</taxon>
        <taxon>Herpotrichiellaceae</taxon>
        <taxon>Exophiala</taxon>
    </lineage>
</organism>
<evidence type="ECO:0000313" key="8">
    <source>
        <dbReference type="Proteomes" id="UP000054342"/>
    </source>
</evidence>
<keyword evidence="8" id="KW-1185">Reference proteome</keyword>
<name>A0A0D2FHP5_9EURO</name>
<dbReference type="RefSeq" id="XP_013320273.1">
    <property type="nucleotide sequence ID" value="XM_013464819.1"/>
</dbReference>
<evidence type="ECO:0000313" key="7">
    <source>
        <dbReference type="EMBL" id="KIW59689.1"/>
    </source>
</evidence>
<dbReference type="GO" id="GO:0005783">
    <property type="term" value="C:endoplasmic reticulum"/>
    <property type="evidence" value="ECO:0007669"/>
    <property type="project" value="UniProtKB-SubCell"/>
</dbReference>
<dbReference type="GO" id="GO:0005739">
    <property type="term" value="C:mitochondrion"/>
    <property type="evidence" value="ECO:0007669"/>
    <property type="project" value="UniProtKB-SubCell"/>
</dbReference>
<dbReference type="GeneID" id="25326032"/>
<keyword evidence="6" id="KW-0472">Membrane</keyword>
<keyword evidence="5" id="KW-0496">Mitochondrion</keyword>
<dbReference type="Gene3D" id="3.40.50.1820">
    <property type="entry name" value="alpha/beta hydrolase"/>
    <property type="match status" value="1"/>
</dbReference>
<dbReference type="PANTHER" id="PTHR48182:SF2">
    <property type="entry name" value="PROTEIN SERAC1"/>
    <property type="match status" value="1"/>
</dbReference>
<dbReference type="EMBL" id="KN847318">
    <property type="protein sequence ID" value="KIW59689.1"/>
    <property type="molecule type" value="Genomic_DNA"/>
</dbReference>
<dbReference type="SUPFAM" id="SSF53474">
    <property type="entry name" value="alpha/beta-Hydrolases"/>
    <property type="match status" value="1"/>
</dbReference>
<reference evidence="7 8" key="1">
    <citation type="submission" date="2015-01" db="EMBL/GenBank/DDBJ databases">
        <title>The Genome Sequence of Exophiala xenobiotica CBS118157.</title>
        <authorList>
            <consortium name="The Broad Institute Genomics Platform"/>
            <person name="Cuomo C."/>
            <person name="de Hoog S."/>
            <person name="Gorbushina A."/>
            <person name="Stielow B."/>
            <person name="Teixiera M."/>
            <person name="Abouelleil A."/>
            <person name="Chapman S.B."/>
            <person name="Priest M."/>
            <person name="Young S.K."/>
            <person name="Wortman J."/>
            <person name="Nusbaum C."/>
            <person name="Birren B."/>
        </authorList>
    </citation>
    <scope>NUCLEOTIDE SEQUENCE [LARGE SCALE GENOMIC DNA]</scope>
    <source>
        <strain evidence="7 8">CBS 118157</strain>
    </source>
</reference>
<dbReference type="HOGENOM" id="CLU_474091_0_0_1"/>
<evidence type="ECO:0000256" key="4">
    <source>
        <dbReference type="ARBA" id="ARBA00022824"/>
    </source>
</evidence>
<evidence type="ECO:0000256" key="3">
    <source>
        <dbReference type="ARBA" id="ARBA00004370"/>
    </source>
</evidence>
<evidence type="ECO:0000256" key="5">
    <source>
        <dbReference type="ARBA" id="ARBA00023128"/>
    </source>
</evidence>
<dbReference type="InterPro" id="IPR029058">
    <property type="entry name" value="AB_hydrolase_fold"/>
</dbReference>
<proteinExistence type="predicted"/>
<dbReference type="InterPro" id="IPR052374">
    <property type="entry name" value="SERAC1"/>
</dbReference>
<evidence type="ECO:0008006" key="9">
    <source>
        <dbReference type="Google" id="ProtNLM"/>
    </source>
</evidence>
<evidence type="ECO:0000256" key="6">
    <source>
        <dbReference type="ARBA" id="ARBA00023136"/>
    </source>
</evidence>
<dbReference type="AlphaFoldDB" id="A0A0D2FHP5"/>
<dbReference type="Proteomes" id="UP000054342">
    <property type="component" value="Unassembled WGS sequence"/>
</dbReference>
<gene>
    <name evidence="7" type="ORF">PV05_04124</name>
</gene>
<dbReference type="GO" id="GO:0016020">
    <property type="term" value="C:membrane"/>
    <property type="evidence" value="ECO:0007669"/>
    <property type="project" value="UniProtKB-SubCell"/>
</dbReference>
<dbReference type="PANTHER" id="PTHR48182">
    <property type="entry name" value="PROTEIN SERAC1"/>
    <property type="match status" value="1"/>
</dbReference>
<keyword evidence="4" id="KW-0256">Endoplasmic reticulum</keyword>
<protein>
    <recommendedName>
        <fullName evidence="9">DUF676 domain-containing protein</fullName>
    </recommendedName>
</protein>
<accession>A0A0D2FHP5</accession>